<feature type="domain" description="DUF4935" evidence="1">
    <location>
        <begin position="3"/>
        <end position="189"/>
    </location>
</feature>
<dbReference type="Pfam" id="PF16289">
    <property type="entry name" value="PIN_12"/>
    <property type="match status" value="1"/>
</dbReference>
<evidence type="ECO:0000313" key="2">
    <source>
        <dbReference type="EMBL" id="TKJ03236.1"/>
    </source>
</evidence>
<evidence type="ECO:0000313" key="3">
    <source>
        <dbReference type="Proteomes" id="UP000308444"/>
    </source>
</evidence>
<proteinExistence type="predicted"/>
<protein>
    <recommendedName>
        <fullName evidence="1">DUF4935 domain-containing protein</fullName>
    </recommendedName>
</protein>
<gene>
    <name evidence="2" type="ORF">FC695_14555</name>
</gene>
<comment type="caution">
    <text evidence="2">The sequence shown here is derived from an EMBL/GenBank/DDBJ whole genome shotgun (WGS) entry which is preliminary data.</text>
</comment>
<dbReference type="RefSeq" id="WP_137050049.1">
    <property type="nucleotide sequence ID" value="NZ_SZOE01000166.1"/>
</dbReference>
<dbReference type="AlphaFoldDB" id="A0A9X8ZQN8"/>
<accession>A0A9X8ZQN8</accession>
<name>A0A9X8ZQN8_BACCE</name>
<evidence type="ECO:0000259" key="1">
    <source>
        <dbReference type="Pfam" id="PF16289"/>
    </source>
</evidence>
<dbReference type="Proteomes" id="UP000308444">
    <property type="component" value="Unassembled WGS sequence"/>
</dbReference>
<dbReference type="EMBL" id="SZOH01000896">
    <property type="protein sequence ID" value="TKJ03236.1"/>
    <property type="molecule type" value="Genomic_DNA"/>
</dbReference>
<dbReference type="InterPro" id="IPR032557">
    <property type="entry name" value="DUF4935"/>
</dbReference>
<organism evidence="2 3">
    <name type="scientific">Bacillus cereus</name>
    <dbReference type="NCBI Taxonomy" id="1396"/>
    <lineage>
        <taxon>Bacteria</taxon>
        <taxon>Bacillati</taxon>
        <taxon>Bacillota</taxon>
        <taxon>Bacilli</taxon>
        <taxon>Bacillales</taxon>
        <taxon>Bacillaceae</taxon>
        <taxon>Bacillus</taxon>
        <taxon>Bacillus cereus group</taxon>
    </lineage>
</organism>
<sequence length="398" mass="46751">MHIFLDTNILFKDPFLLKNYNRQLIETIQRHNMVDDDDMEFLEDSGIDTEFVEKDIKLYISQVVYEEAKNHYIKAITNKFKELQNISKDLCWFMESRNDVSFEFTKEQCINKFETYYNKLIEKKVLVVLEQPNDVVNKLVNRSVHRTPPFFNNEKNEFRDAIIWLTYADYANKSSLDKCYFITDNVKEFSQKADKDKIPVPLHPELLKDSNSFTMYRSIEGLIVKDEKFNEFIEEHNLVQSCLDSTEHQESKERTNKLEKLLEDLVEDFVKDHINSQSGLNSSITNAASQYAQNSLDVEDVVKDPNWGGYVLPGSSWCDITDVEILDKEIIESEIIVSASVEFEFEIEVYLYNPGYDTRDEKFNYYNTESVIMQMPISFVYNLDEEITSFETDSPTLV</sequence>
<reference evidence="2 3" key="1">
    <citation type="journal article" date="2019" name="Environ. Microbiol.">
        <title>An active ?-lactamase is a part of an orchestrated cell wall stress resistance network of Bacillus subtilis and related rhizosphere species.</title>
        <authorList>
            <person name="Bucher T."/>
            <person name="Keren-Paz A."/>
            <person name="Hausser J."/>
            <person name="Olender T."/>
            <person name="Cytryn E."/>
            <person name="Kolodkin-Gal I."/>
        </authorList>
    </citation>
    <scope>NUCLEOTIDE SEQUENCE [LARGE SCALE GENOMIC DNA]</scope>
    <source>
        <strain evidence="2 3">I32</strain>
    </source>
</reference>